<evidence type="ECO:0000256" key="3">
    <source>
        <dbReference type="ARBA" id="ARBA00012784"/>
    </source>
</evidence>
<dbReference type="Gene3D" id="3.20.20.140">
    <property type="entry name" value="Metal-dependent hydrolases"/>
    <property type="match status" value="1"/>
</dbReference>
<dbReference type="GO" id="GO:0046103">
    <property type="term" value="P:inosine biosynthetic process"/>
    <property type="evidence" value="ECO:0007669"/>
    <property type="project" value="TreeGrafter"/>
</dbReference>
<dbReference type="STRING" id="1050174.CEPID_02785"/>
<evidence type="ECO:0000256" key="4">
    <source>
        <dbReference type="ARBA" id="ARBA00022723"/>
    </source>
</evidence>
<gene>
    <name evidence="9" type="ORF">CEPID_02785</name>
</gene>
<dbReference type="Pfam" id="PF00962">
    <property type="entry name" value="A_deaminase"/>
    <property type="match status" value="1"/>
</dbReference>
<evidence type="ECO:0000256" key="6">
    <source>
        <dbReference type="ARBA" id="ARBA00022833"/>
    </source>
</evidence>
<sequence length="324" mass="34876">MHDDLHVSPEYKAHASDLVRSLPKIEIFDSLAGAIRPDTASELGDVRDDAAWTRIAKEAVEDLAADGVVYAELRHPIANDAELAAICAGLQQGEKNTGITARLLVELAGDSATEHAALLSAHLMVVGAVITDEPALAAAPVLAENFIPFSVDCRAIELTNAVLTGAARLTQAIDIYEDFHVDIEGIHPGPLSAHVRDREVPVEMSLTSAVESGLVDELGEHPFPLLHQLGFTCVLGVENRQGGRTLSAEMQVLVDGFDFGLEELFQLTLNAVESCFLPLPQRKELLHDVVVPGFQQFAEEPDDPEQDTEDDEAGDVELNITGLD</sequence>
<evidence type="ECO:0000313" key="10">
    <source>
        <dbReference type="Proteomes" id="UP000035368"/>
    </source>
</evidence>
<keyword evidence="6" id="KW-0862">Zinc</keyword>
<keyword evidence="4" id="KW-0479">Metal-binding</keyword>
<keyword evidence="5 9" id="KW-0378">Hydrolase</keyword>
<accession>A0A0G3GU90</accession>
<comment type="cofactor">
    <cofactor evidence="1">
        <name>Zn(2+)</name>
        <dbReference type="ChEBI" id="CHEBI:29105"/>
    </cofactor>
</comment>
<dbReference type="GO" id="GO:0005829">
    <property type="term" value="C:cytosol"/>
    <property type="evidence" value="ECO:0007669"/>
    <property type="project" value="TreeGrafter"/>
</dbReference>
<name>A0A0G3GU90_9CORY</name>
<protein>
    <recommendedName>
        <fullName evidence="3">adenosine deaminase</fullName>
        <ecNumber evidence="3">3.5.4.4</ecNumber>
    </recommendedName>
</protein>
<dbReference type="InterPro" id="IPR032466">
    <property type="entry name" value="Metal_Hydrolase"/>
</dbReference>
<dbReference type="OrthoDB" id="9779574at2"/>
<dbReference type="GO" id="GO:0046872">
    <property type="term" value="F:metal ion binding"/>
    <property type="evidence" value="ECO:0007669"/>
    <property type="project" value="UniProtKB-KW"/>
</dbReference>
<feature type="domain" description="Adenosine deaminase" evidence="8">
    <location>
        <begin position="165"/>
        <end position="289"/>
    </location>
</feature>
<dbReference type="EC" id="3.5.4.4" evidence="3"/>
<dbReference type="InterPro" id="IPR001365">
    <property type="entry name" value="A_deaminase_dom"/>
</dbReference>
<dbReference type="EMBL" id="CP011541">
    <property type="protein sequence ID" value="AKK02437.1"/>
    <property type="molecule type" value="Genomic_DNA"/>
</dbReference>
<evidence type="ECO:0000256" key="7">
    <source>
        <dbReference type="SAM" id="MobiDB-lite"/>
    </source>
</evidence>
<keyword evidence="10" id="KW-1185">Reference proteome</keyword>
<feature type="compositionally biased region" description="Acidic residues" evidence="7">
    <location>
        <begin position="299"/>
        <end position="315"/>
    </location>
</feature>
<proteinExistence type="inferred from homology"/>
<dbReference type="PANTHER" id="PTHR11409:SF43">
    <property type="entry name" value="ADENOSINE DEAMINASE"/>
    <property type="match status" value="1"/>
</dbReference>
<feature type="region of interest" description="Disordered" evidence="7">
    <location>
        <begin position="298"/>
        <end position="324"/>
    </location>
</feature>
<evidence type="ECO:0000256" key="5">
    <source>
        <dbReference type="ARBA" id="ARBA00022801"/>
    </source>
</evidence>
<dbReference type="GO" id="GO:0043103">
    <property type="term" value="P:hypoxanthine salvage"/>
    <property type="evidence" value="ECO:0007669"/>
    <property type="project" value="TreeGrafter"/>
</dbReference>
<reference evidence="9 10" key="1">
    <citation type="submission" date="2015-05" db="EMBL/GenBank/DDBJ databases">
        <title>Complete genome sequence of Corynebacterium epidermidicanis DSM 45586, isolated from the skin of a dog suffering from pruritus.</title>
        <authorList>
            <person name="Ruckert C."/>
            <person name="Albersmeier A."/>
            <person name="Winkler A."/>
            <person name="Tauch A."/>
        </authorList>
    </citation>
    <scope>NUCLEOTIDE SEQUENCE [LARGE SCALE GENOMIC DNA]</scope>
    <source>
        <strain evidence="9 10">DSM 45586</strain>
    </source>
</reference>
<dbReference type="Proteomes" id="UP000035368">
    <property type="component" value="Chromosome"/>
</dbReference>
<organism evidence="9 10">
    <name type="scientific">Corynebacterium epidermidicanis</name>
    <dbReference type="NCBI Taxonomy" id="1050174"/>
    <lineage>
        <taxon>Bacteria</taxon>
        <taxon>Bacillati</taxon>
        <taxon>Actinomycetota</taxon>
        <taxon>Actinomycetes</taxon>
        <taxon>Mycobacteriales</taxon>
        <taxon>Corynebacteriaceae</taxon>
        <taxon>Corynebacterium</taxon>
    </lineage>
</organism>
<dbReference type="InterPro" id="IPR006330">
    <property type="entry name" value="Ado/ade_deaminase"/>
</dbReference>
<evidence type="ECO:0000256" key="1">
    <source>
        <dbReference type="ARBA" id="ARBA00001947"/>
    </source>
</evidence>
<dbReference type="AlphaFoldDB" id="A0A0G3GU90"/>
<comment type="similarity">
    <text evidence="2">Belongs to the metallo-dependent hydrolases superfamily. Adenosine and AMP deaminases family.</text>
</comment>
<dbReference type="GO" id="GO:0004000">
    <property type="term" value="F:adenosine deaminase activity"/>
    <property type="evidence" value="ECO:0007669"/>
    <property type="project" value="UniProtKB-ARBA"/>
</dbReference>
<dbReference type="GO" id="GO:0006154">
    <property type="term" value="P:adenosine catabolic process"/>
    <property type="evidence" value="ECO:0007669"/>
    <property type="project" value="TreeGrafter"/>
</dbReference>
<dbReference type="KEGG" id="cei:CEPID_02785"/>
<dbReference type="RefSeq" id="WP_047239646.1">
    <property type="nucleotide sequence ID" value="NZ_CP011541.1"/>
</dbReference>
<evidence type="ECO:0000313" key="9">
    <source>
        <dbReference type="EMBL" id="AKK02437.1"/>
    </source>
</evidence>
<evidence type="ECO:0000256" key="2">
    <source>
        <dbReference type="ARBA" id="ARBA00006676"/>
    </source>
</evidence>
<dbReference type="PANTHER" id="PTHR11409">
    <property type="entry name" value="ADENOSINE DEAMINASE"/>
    <property type="match status" value="1"/>
</dbReference>
<dbReference type="SUPFAM" id="SSF51556">
    <property type="entry name" value="Metallo-dependent hydrolases"/>
    <property type="match status" value="1"/>
</dbReference>
<dbReference type="PATRIC" id="fig|1050174.4.peg.565"/>
<evidence type="ECO:0000259" key="8">
    <source>
        <dbReference type="Pfam" id="PF00962"/>
    </source>
</evidence>